<organism evidence="2 3">
    <name type="scientific">Roridomyces roridus</name>
    <dbReference type="NCBI Taxonomy" id="1738132"/>
    <lineage>
        <taxon>Eukaryota</taxon>
        <taxon>Fungi</taxon>
        <taxon>Dikarya</taxon>
        <taxon>Basidiomycota</taxon>
        <taxon>Agaricomycotina</taxon>
        <taxon>Agaricomycetes</taxon>
        <taxon>Agaricomycetidae</taxon>
        <taxon>Agaricales</taxon>
        <taxon>Marasmiineae</taxon>
        <taxon>Mycenaceae</taxon>
        <taxon>Roridomyces</taxon>
    </lineage>
</organism>
<sequence>MSTPPKPLHENVDLAIADCIQQVSPRFSLYLDDGGMGSYIDPSDLVALEETALVGEVSLTSALADFALCKGIPIEHYAMVSSRILHPNTFSAMVEHEPIRFCSNPTLLENATPAMMVTVFAGLLRIFLGSEGVREWLAVALGEAVHAAAHVCVSHAQSLEEDPSQAQGLRQNGRQRIIARLTAVAEILKTPEGPETLSSSSADQAPVVLRVQASLAELARPKSTGHFSSGGVAKLWLSNAHKFAAGVLSIARSDFKGFKPTTFVTGATGNFFRRGKALLFKSPSSSPSSPCRSRRSRAPSPDSPSKFHPSSALVPWTAPDLSRVSKRRKVSDVSA</sequence>
<evidence type="ECO:0000313" key="3">
    <source>
        <dbReference type="Proteomes" id="UP001221142"/>
    </source>
</evidence>
<dbReference type="AlphaFoldDB" id="A0AAD7BRD4"/>
<dbReference type="Proteomes" id="UP001221142">
    <property type="component" value="Unassembled WGS sequence"/>
</dbReference>
<gene>
    <name evidence="2" type="ORF">FB45DRAFT_918992</name>
</gene>
<comment type="caution">
    <text evidence="2">The sequence shown here is derived from an EMBL/GenBank/DDBJ whole genome shotgun (WGS) entry which is preliminary data.</text>
</comment>
<name>A0AAD7BRD4_9AGAR</name>
<reference evidence="2" key="1">
    <citation type="submission" date="2023-03" db="EMBL/GenBank/DDBJ databases">
        <title>Massive genome expansion in bonnet fungi (Mycena s.s.) driven by repeated elements and novel gene families across ecological guilds.</title>
        <authorList>
            <consortium name="Lawrence Berkeley National Laboratory"/>
            <person name="Harder C.B."/>
            <person name="Miyauchi S."/>
            <person name="Viragh M."/>
            <person name="Kuo A."/>
            <person name="Thoen E."/>
            <person name="Andreopoulos B."/>
            <person name="Lu D."/>
            <person name="Skrede I."/>
            <person name="Drula E."/>
            <person name="Henrissat B."/>
            <person name="Morin E."/>
            <person name="Kohler A."/>
            <person name="Barry K."/>
            <person name="LaButti K."/>
            <person name="Morin E."/>
            <person name="Salamov A."/>
            <person name="Lipzen A."/>
            <person name="Mereny Z."/>
            <person name="Hegedus B."/>
            <person name="Baldrian P."/>
            <person name="Stursova M."/>
            <person name="Weitz H."/>
            <person name="Taylor A."/>
            <person name="Grigoriev I.V."/>
            <person name="Nagy L.G."/>
            <person name="Martin F."/>
            <person name="Kauserud H."/>
        </authorList>
    </citation>
    <scope>NUCLEOTIDE SEQUENCE</scope>
    <source>
        <strain evidence="2">9284</strain>
    </source>
</reference>
<accession>A0AAD7BRD4</accession>
<proteinExistence type="predicted"/>
<feature type="compositionally biased region" description="Low complexity" evidence="1">
    <location>
        <begin position="282"/>
        <end position="291"/>
    </location>
</feature>
<protein>
    <submittedName>
        <fullName evidence="2">Uncharacterized protein</fullName>
    </submittedName>
</protein>
<keyword evidence="3" id="KW-1185">Reference proteome</keyword>
<feature type="region of interest" description="Disordered" evidence="1">
    <location>
        <begin position="282"/>
        <end position="313"/>
    </location>
</feature>
<evidence type="ECO:0000256" key="1">
    <source>
        <dbReference type="SAM" id="MobiDB-lite"/>
    </source>
</evidence>
<evidence type="ECO:0000313" key="2">
    <source>
        <dbReference type="EMBL" id="KAJ7628680.1"/>
    </source>
</evidence>
<dbReference type="EMBL" id="JARKIF010000010">
    <property type="protein sequence ID" value="KAJ7628680.1"/>
    <property type="molecule type" value="Genomic_DNA"/>
</dbReference>